<dbReference type="GO" id="GO:0005509">
    <property type="term" value="F:calcium ion binding"/>
    <property type="evidence" value="ECO:0007669"/>
    <property type="project" value="InterPro"/>
</dbReference>
<evidence type="ECO:0000256" key="1">
    <source>
        <dbReference type="SAM" id="MobiDB-lite"/>
    </source>
</evidence>
<dbReference type="PROSITE" id="PS00330">
    <property type="entry name" value="HEMOLYSIN_CALCIUM"/>
    <property type="match status" value="1"/>
</dbReference>
<dbReference type="KEGG" id="rom:EI983_18105"/>
<reference evidence="4" key="1">
    <citation type="submission" date="2018-12" db="EMBL/GenBank/DDBJ databases">
        <title>Complete genome sequence of Roseovarius sp. MME-070.</title>
        <authorList>
            <person name="Nam Y.-D."/>
            <person name="Kang J."/>
            <person name="Chung W.-H."/>
            <person name="Park Y.S."/>
        </authorList>
    </citation>
    <scope>NUCLEOTIDE SEQUENCE [LARGE SCALE GENOMIC DNA]</scope>
    <source>
        <strain evidence="4">MME-070</strain>
    </source>
</reference>
<dbReference type="InterPro" id="IPR018511">
    <property type="entry name" value="Hemolysin-typ_Ca-bd_CS"/>
</dbReference>
<dbReference type="Pfam" id="PF13403">
    <property type="entry name" value="Hint_2"/>
    <property type="match status" value="1"/>
</dbReference>
<keyword evidence="4" id="KW-1185">Reference proteome</keyword>
<dbReference type="InterPro" id="IPR036844">
    <property type="entry name" value="Hint_dom_sf"/>
</dbReference>
<dbReference type="Gene3D" id="2.170.16.10">
    <property type="entry name" value="Hedgehog/Intein (Hint) domain"/>
    <property type="match status" value="1"/>
</dbReference>
<dbReference type="SUPFAM" id="SSF51120">
    <property type="entry name" value="beta-Roll"/>
    <property type="match status" value="1"/>
</dbReference>
<dbReference type="PRINTS" id="PR00313">
    <property type="entry name" value="CABNDNGRPT"/>
</dbReference>
<dbReference type="CDD" id="cd00081">
    <property type="entry name" value="Hint"/>
    <property type="match status" value="1"/>
</dbReference>
<name>A0A6I6IV16_9RHOB</name>
<dbReference type="EMBL" id="CP034348">
    <property type="protein sequence ID" value="QGY00073.1"/>
    <property type="molecule type" value="Genomic_DNA"/>
</dbReference>
<accession>A0A6I6IV16</accession>
<dbReference type="OrthoDB" id="6305173at2"/>
<dbReference type="AlphaFoldDB" id="A0A6I6IV16"/>
<organism evidence="3 4">
    <name type="scientific">Roseovarius faecimaris</name>
    <dbReference type="NCBI Taxonomy" id="2494550"/>
    <lineage>
        <taxon>Bacteria</taxon>
        <taxon>Pseudomonadati</taxon>
        <taxon>Pseudomonadota</taxon>
        <taxon>Alphaproteobacteria</taxon>
        <taxon>Rhodobacterales</taxon>
        <taxon>Roseobacteraceae</taxon>
        <taxon>Roseovarius</taxon>
    </lineage>
</organism>
<evidence type="ECO:0000313" key="4">
    <source>
        <dbReference type="Proteomes" id="UP000428330"/>
    </source>
</evidence>
<gene>
    <name evidence="3" type="ORF">EI983_18105</name>
</gene>
<dbReference type="Pfam" id="PF00353">
    <property type="entry name" value="HemolysinCabind"/>
    <property type="match status" value="2"/>
</dbReference>
<dbReference type="GO" id="GO:0016539">
    <property type="term" value="P:intein-mediated protein splicing"/>
    <property type="evidence" value="ECO:0007669"/>
    <property type="project" value="InterPro"/>
</dbReference>
<feature type="region of interest" description="Disordered" evidence="1">
    <location>
        <begin position="161"/>
        <end position="186"/>
    </location>
</feature>
<dbReference type="RefSeq" id="WP_157709155.1">
    <property type="nucleotide sequence ID" value="NZ_CP034348.1"/>
</dbReference>
<evidence type="ECO:0000259" key="2">
    <source>
        <dbReference type="Pfam" id="PF13403"/>
    </source>
</evidence>
<dbReference type="Proteomes" id="UP000428330">
    <property type="component" value="Chromosome"/>
</dbReference>
<dbReference type="Gene3D" id="2.150.10.10">
    <property type="entry name" value="Serralysin-like metalloprotease, C-terminal"/>
    <property type="match status" value="1"/>
</dbReference>
<dbReference type="InterPro" id="IPR001343">
    <property type="entry name" value="Hemolysn_Ca-bd"/>
</dbReference>
<protein>
    <recommendedName>
        <fullName evidence="2">Hedgehog/Intein (Hint) domain-containing protein</fullName>
    </recommendedName>
</protein>
<sequence length="543" mass="57836">MWTFWARTDSNSANNPALNLTGDPATQITFVESGTNGDLILDTNGGAPDPDTQVEIGGISYDFTFELSGELPTQQNQGAGQVPDQFEGNVVYVITVQDYPSAGETTRLAFLPDDNATQAEMDAFGNGRIGVQNLGSEPAPDYIVEGTSGDDVIDINYTGDLEGDRIDNNDGNPLQPGNAGGNNDSVTAGAGNDYVVSGFGDDTVLGEDGNDTLIGGTGADQLFGGLGDDEIYLAEGDSADGGDGDDFFVLEDLGEAGSSTITITGGETGETNGDTLQLTPDVSYNDITFTNTDDAAGGLSGNFTMSDGTVVTFSEIENIICFTPGTRIMTDRGERAIETLRQGDMVLTRDNGFQPIRWIGKSTVEGRGKFAPVAINSTVMDGARRPLIVSPQHRVLFTGYKAELLFGTDEVLVAAKHLVDGCNVRILERRLVSYFHIMFDRHEVIYAEGAATESFHAADMGISAISDEAREDMFAIFPQLRSDPSFHGETARMCLKAHEARALLSGMPASTVATTPPLWKLRPRLRNFQRTASGKPSAIPLTA</sequence>
<feature type="domain" description="Hedgehog/Intein (Hint)" evidence="2">
    <location>
        <begin position="320"/>
        <end position="458"/>
    </location>
</feature>
<dbReference type="SUPFAM" id="SSF51294">
    <property type="entry name" value="Hedgehog/intein (Hint) domain"/>
    <property type="match status" value="1"/>
</dbReference>
<evidence type="ECO:0000313" key="3">
    <source>
        <dbReference type="EMBL" id="QGY00073.1"/>
    </source>
</evidence>
<proteinExistence type="predicted"/>
<dbReference type="InterPro" id="IPR028992">
    <property type="entry name" value="Hedgehog/Intein_dom"/>
</dbReference>
<dbReference type="PROSITE" id="PS50817">
    <property type="entry name" value="INTEIN_N_TER"/>
    <property type="match status" value="1"/>
</dbReference>
<dbReference type="InterPro" id="IPR006141">
    <property type="entry name" value="Intein_N"/>
</dbReference>
<dbReference type="InterPro" id="IPR011049">
    <property type="entry name" value="Serralysin-like_metalloprot_C"/>
</dbReference>